<keyword evidence="4 9" id="KW-0812">Transmembrane</keyword>
<dbReference type="Pfam" id="PF00664">
    <property type="entry name" value="ABC_membrane"/>
    <property type="match status" value="1"/>
</dbReference>
<dbReference type="PROSITE" id="PS00211">
    <property type="entry name" value="ABC_TRANSPORTER_1"/>
    <property type="match status" value="1"/>
</dbReference>
<dbReference type="GO" id="GO:0005886">
    <property type="term" value="C:plasma membrane"/>
    <property type="evidence" value="ECO:0007669"/>
    <property type="project" value="UniProtKB-SubCell"/>
</dbReference>
<evidence type="ECO:0000313" key="12">
    <source>
        <dbReference type="EMBL" id="RAV20581.1"/>
    </source>
</evidence>
<dbReference type="FunFam" id="3.40.50.300:FF:000287">
    <property type="entry name" value="Multidrug ABC transporter ATP-binding protein"/>
    <property type="match status" value="1"/>
</dbReference>
<feature type="domain" description="ABC transporter" evidence="10">
    <location>
        <begin position="353"/>
        <end position="588"/>
    </location>
</feature>
<dbReference type="InterPro" id="IPR027417">
    <property type="entry name" value="P-loop_NTPase"/>
</dbReference>
<dbReference type="Gene3D" id="1.20.1560.10">
    <property type="entry name" value="ABC transporter type 1, transmembrane domain"/>
    <property type="match status" value="1"/>
</dbReference>
<evidence type="ECO:0000259" key="10">
    <source>
        <dbReference type="PROSITE" id="PS50893"/>
    </source>
</evidence>
<dbReference type="SMART" id="SM00382">
    <property type="entry name" value="AAA"/>
    <property type="match status" value="1"/>
</dbReference>
<evidence type="ECO:0000256" key="4">
    <source>
        <dbReference type="ARBA" id="ARBA00022692"/>
    </source>
</evidence>
<dbReference type="GO" id="GO:0016887">
    <property type="term" value="F:ATP hydrolysis activity"/>
    <property type="evidence" value="ECO:0007669"/>
    <property type="project" value="InterPro"/>
</dbReference>
<evidence type="ECO:0000313" key="13">
    <source>
        <dbReference type="Proteomes" id="UP000250369"/>
    </source>
</evidence>
<reference evidence="12 13" key="1">
    <citation type="journal article" date="2009" name="Int. J. Syst. Evol. Microbiol.">
        <title>Paenibacillus contaminans sp. nov., isolated from a contaminated laboratory plate.</title>
        <authorList>
            <person name="Chou J.H."/>
            <person name="Lee J.H."/>
            <person name="Lin M.C."/>
            <person name="Chang P.S."/>
            <person name="Arun A.B."/>
            <person name="Young C.C."/>
            <person name="Chen W.M."/>
        </authorList>
    </citation>
    <scope>NUCLEOTIDE SEQUENCE [LARGE SCALE GENOMIC DNA]</scope>
    <source>
        <strain evidence="12 13">CKOBP-6</strain>
    </source>
</reference>
<evidence type="ECO:0000259" key="11">
    <source>
        <dbReference type="PROSITE" id="PS50929"/>
    </source>
</evidence>
<evidence type="ECO:0000256" key="9">
    <source>
        <dbReference type="SAM" id="Phobius"/>
    </source>
</evidence>
<organism evidence="12 13">
    <name type="scientific">Paenibacillus contaminans</name>
    <dbReference type="NCBI Taxonomy" id="450362"/>
    <lineage>
        <taxon>Bacteria</taxon>
        <taxon>Bacillati</taxon>
        <taxon>Bacillota</taxon>
        <taxon>Bacilli</taxon>
        <taxon>Bacillales</taxon>
        <taxon>Paenibacillaceae</taxon>
        <taxon>Paenibacillus</taxon>
    </lineage>
</organism>
<comment type="subcellular location">
    <subcellularLocation>
        <location evidence="1">Cell membrane</location>
        <topology evidence="1">Multi-pass membrane protein</topology>
    </subcellularLocation>
</comment>
<dbReference type="EMBL" id="QMFB01000007">
    <property type="protein sequence ID" value="RAV20581.1"/>
    <property type="molecule type" value="Genomic_DNA"/>
</dbReference>
<feature type="transmembrane region" description="Helical" evidence="9">
    <location>
        <begin position="178"/>
        <end position="196"/>
    </location>
</feature>
<dbReference type="InterPro" id="IPR003593">
    <property type="entry name" value="AAA+_ATPase"/>
</dbReference>
<proteinExistence type="predicted"/>
<feature type="transmembrane region" description="Helical" evidence="9">
    <location>
        <begin position="260"/>
        <end position="280"/>
    </location>
</feature>
<keyword evidence="3" id="KW-1003">Cell membrane</keyword>
<protein>
    <submittedName>
        <fullName evidence="12">ABC transporter ATP-binding protein</fullName>
    </submittedName>
</protein>
<feature type="transmembrane region" description="Helical" evidence="9">
    <location>
        <begin position="73"/>
        <end position="95"/>
    </location>
</feature>
<dbReference type="CDD" id="cd18545">
    <property type="entry name" value="ABC_6TM_YknV_like"/>
    <property type="match status" value="1"/>
</dbReference>
<sequence length="603" mass="68019">MSQVEWDSEEGKENRSFNKAYMIRMLAYLKPHKKRMGFIAVIVMLNMLLSLAEPVLIRYAIDEGMVNKNLTLLNIIGFSLLGIRLVSWLFGYIQIRYINETGQRILFELRRQLFDHLQSLSFRFFDGRPAGKIMSRITNDTNAIGELINGGLITLLMELTHLVGIVVILLYWDWKLALVAFTVLPFLFLMVSRFRPKIESAWTRSRQSMSAINGNVNETIQGIRVIQAFSRQKTNDEKFKEINQKNRKAFLKAVSLESTVWPLVELIGTLGTCLVMWYGSIRVMNGDLSIGLVSAFILFLFRFWGPLSSLSKVYSQLLSAMVSAERIFEILDTEPEVKDRAGAKPLPQIAGKVTFTNASFRYGPDSPDVLHGIDFTVKPGQRIALVGPTGAGKSTIVNLLMRFYDPTGGQIEIDGHDLKHVTLSSLRSQMGIVLQDSFIFSGTIEENLLYGNKHATKEQVMDVIRSVRIDRFLDKMPDGLDTQVEERGSKLSVGQRQLLAFGRVLLADPRILILDEATSSVDTETEQHIQEALQHLLKGRTAFIIAHRLSTIRDADVIMVIQNGRISESGSHEELLQTGGLYANLYYNQYAMQQSIEKRATGA</sequence>
<dbReference type="PROSITE" id="PS50893">
    <property type="entry name" value="ABC_TRANSPORTER_2"/>
    <property type="match status" value="1"/>
</dbReference>
<keyword evidence="6 12" id="KW-0067">ATP-binding</keyword>
<dbReference type="PANTHER" id="PTHR43394">
    <property type="entry name" value="ATP-DEPENDENT PERMEASE MDL1, MITOCHONDRIAL"/>
    <property type="match status" value="1"/>
</dbReference>
<dbReference type="GO" id="GO:0015421">
    <property type="term" value="F:ABC-type oligopeptide transporter activity"/>
    <property type="evidence" value="ECO:0007669"/>
    <property type="project" value="TreeGrafter"/>
</dbReference>
<dbReference type="InterPro" id="IPR036640">
    <property type="entry name" value="ABC1_TM_sf"/>
</dbReference>
<evidence type="ECO:0000256" key="3">
    <source>
        <dbReference type="ARBA" id="ARBA00022475"/>
    </source>
</evidence>
<keyword evidence="7 9" id="KW-1133">Transmembrane helix</keyword>
<evidence type="ECO:0000256" key="6">
    <source>
        <dbReference type="ARBA" id="ARBA00022840"/>
    </source>
</evidence>
<dbReference type="FunFam" id="1.20.1560.10:FF:000011">
    <property type="entry name" value="Multidrug ABC transporter ATP-binding protein"/>
    <property type="match status" value="1"/>
</dbReference>
<dbReference type="GO" id="GO:0005524">
    <property type="term" value="F:ATP binding"/>
    <property type="evidence" value="ECO:0007669"/>
    <property type="project" value="UniProtKB-KW"/>
</dbReference>
<evidence type="ECO:0000256" key="8">
    <source>
        <dbReference type="ARBA" id="ARBA00023136"/>
    </source>
</evidence>
<accession>A0A329MKY1</accession>
<dbReference type="InterPro" id="IPR017871">
    <property type="entry name" value="ABC_transporter-like_CS"/>
</dbReference>
<evidence type="ECO:0000256" key="2">
    <source>
        <dbReference type="ARBA" id="ARBA00022448"/>
    </source>
</evidence>
<dbReference type="InterPro" id="IPR011527">
    <property type="entry name" value="ABC1_TM_dom"/>
</dbReference>
<keyword evidence="5" id="KW-0547">Nucleotide-binding</keyword>
<keyword evidence="2" id="KW-0813">Transport</keyword>
<keyword evidence="13" id="KW-1185">Reference proteome</keyword>
<dbReference type="Pfam" id="PF00005">
    <property type="entry name" value="ABC_tran"/>
    <property type="match status" value="1"/>
</dbReference>
<feature type="transmembrane region" description="Helical" evidence="9">
    <location>
        <begin position="38"/>
        <end position="61"/>
    </location>
</feature>
<feature type="domain" description="ABC transmembrane type-1" evidence="11">
    <location>
        <begin position="38"/>
        <end position="319"/>
    </location>
</feature>
<evidence type="ECO:0000256" key="1">
    <source>
        <dbReference type="ARBA" id="ARBA00004651"/>
    </source>
</evidence>
<dbReference type="InterPro" id="IPR003439">
    <property type="entry name" value="ABC_transporter-like_ATP-bd"/>
</dbReference>
<dbReference type="Gene3D" id="3.40.50.300">
    <property type="entry name" value="P-loop containing nucleotide triphosphate hydrolases"/>
    <property type="match status" value="1"/>
</dbReference>
<comment type="caution">
    <text evidence="12">The sequence shown here is derived from an EMBL/GenBank/DDBJ whole genome shotgun (WGS) entry which is preliminary data.</text>
</comment>
<evidence type="ECO:0000256" key="7">
    <source>
        <dbReference type="ARBA" id="ARBA00022989"/>
    </source>
</evidence>
<gene>
    <name evidence="12" type="ORF">DQG23_13780</name>
</gene>
<name>A0A329MKY1_9BACL</name>
<dbReference type="OrthoDB" id="9770415at2"/>
<dbReference type="SUPFAM" id="SSF52540">
    <property type="entry name" value="P-loop containing nucleoside triphosphate hydrolases"/>
    <property type="match status" value="1"/>
</dbReference>
<dbReference type="PROSITE" id="PS50929">
    <property type="entry name" value="ABC_TM1F"/>
    <property type="match status" value="1"/>
</dbReference>
<dbReference type="InterPro" id="IPR039421">
    <property type="entry name" value="Type_1_exporter"/>
</dbReference>
<feature type="transmembrane region" description="Helical" evidence="9">
    <location>
        <begin position="152"/>
        <end position="172"/>
    </location>
</feature>
<keyword evidence="8 9" id="KW-0472">Membrane</keyword>
<evidence type="ECO:0000256" key="5">
    <source>
        <dbReference type="ARBA" id="ARBA00022741"/>
    </source>
</evidence>
<dbReference type="RefSeq" id="WP_113031438.1">
    <property type="nucleotide sequence ID" value="NZ_QMFB01000007.1"/>
</dbReference>
<feature type="transmembrane region" description="Helical" evidence="9">
    <location>
        <begin position="286"/>
        <end position="305"/>
    </location>
</feature>
<dbReference type="Proteomes" id="UP000250369">
    <property type="component" value="Unassembled WGS sequence"/>
</dbReference>
<dbReference type="SUPFAM" id="SSF90123">
    <property type="entry name" value="ABC transporter transmembrane region"/>
    <property type="match status" value="1"/>
</dbReference>
<dbReference type="AlphaFoldDB" id="A0A329MKY1"/>
<dbReference type="PANTHER" id="PTHR43394:SF1">
    <property type="entry name" value="ATP-BINDING CASSETTE SUB-FAMILY B MEMBER 10, MITOCHONDRIAL"/>
    <property type="match status" value="1"/>
</dbReference>